<keyword evidence="3" id="KW-1185">Reference proteome</keyword>
<dbReference type="PANTHER" id="PTHR36718:SF1">
    <property type="entry name" value="DOUBLE ZINC RIBBON PROTEIN MJ0416"/>
    <property type="match status" value="1"/>
</dbReference>
<dbReference type="RefSeq" id="WP_103895164.1">
    <property type="nucleotide sequence ID" value="NZ_FNUK01000001.1"/>
</dbReference>
<organism evidence="2 3">
    <name type="scientific">Caloramator fervidus</name>
    <dbReference type="NCBI Taxonomy" id="29344"/>
    <lineage>
        <taxon>Bacteria</taxon>
        <taxon>Bacillati</taxon>
        <taxon>Bacillota</taxon>
        <taxon>Clostridia</taxon>
        <taxon>Eubacteriales</taxon>
        <taxon>Clostridiaceae</taxon>
        <taxon>Caloramator</taxon>
    </lineage>
</organism>
<dbReference type="AlphaFoldDB" id="A0A1H5RNC2"/>
<evidence type="ECO:0000259" key="1">
    <source>
        <dbReference type="Pfam" id="PF17032"/>
    </source>
</evidence>
<dbReference type="PANTHER" id="PTHR36718">
    <property type="entry name" value="OS05G0435400 PROTEIN"/>
    <property type="match status" value="1"/>
</dbReference>
<feature type="domain" description="Zinc-ribbon 15" evidence="1">
    <location>
        <begin position="22"/>
        <end position="120"/>
    </location>
</feature>
<accession>A0A1H5RNC2</accession>
<gene>
    <name evidence="2" type="ORF">SAMN05660865_00136</name>
</gene>
<dbReference type="EMBL" id="FNUK01000001">
    <property type="protein sequence ID" value="SEF39839.1"/>
    <property type="molecule type" value="Genomic_DNA"/>
</dbReference>
<evidence type="ECO:0000313" key="2">
    <source>
        <dbReference type="EMBL" id="SEF39839.1"/>
    </source>
</evidence>
<dbReference type="InterPro" id="IPR031493">
    <property type="entry name" value="Zinc_ribbon_15"/>
</dbReference>
<dbReference type="Pfam" id="PF17032">
    <property type="entry name" value="Zn_ribbon_15"/>
    <property type="match status" value="1"/>
</dbReference>
<dbReference type="Proteomes" id="UP000242850">
    <property type="component" value="Unassembled WGS sequence"/>
</dbReference>
<dbReference type="InterPro" id="IPR053281">
    <property type="entry name" value="Double_zinc_ribbon"/>
</dbReference>
<reference evidence="3" key="1">
    <citation type="submission" date="2016-10" db="EMBL/GenBank/DDBJ databases">
        <authorList>
            <person name="Varghese N."/>
            <person name="Submissions S."/>
        </authorList>
    </citation>
    <scope>NUCLEOTIDE SEQUENCE [LARGE SCALE GENOMIC DNA]</scope>
    <source>
        <strain evidence="3">DSM 5463</strain>
    </source>
</reference>
<protein>
    <submittedName>
        <fullName evidence="2">Zinc-ribbon family protein</fullName>
    </submittedName>
</protein>
<name>A0A1H5RNC2_9CLOT</name>
<proteinExistence type="predicted"/>
<evidence type="ECO:0000313" key="3">
    <source>
        <dbReference type="Proteomes" id="UP000242850"/>
    </source>
</evidence>
<dbReference type="OrthoDB" id="4377018at2"/>
<sequence length="124" mass="15129">MFFIGIFGIEPKEEEVKDINNIICKKCGRISSYKLIKQYNVFHFFFIPIYKWNKKYYLISRCCETIFEISTEYGQRLEKEDDIVINDYELHEITFNYWYKKCPNCLREVDVSYNYCPYCGEKIN</sequence>